<evidence type="ECO:0000313" key="17">
    <source>
        <dbReference type="EMBL" id="KAH7123956.1"/>
    </source>
</evidence>
<feature type="domain" description="Helicase ATP-binding" evidence="15">
    <location>
        <begin position="394"/>
        <end position="562"/>
    </location>
</feature>
<evidence type="ECO:0000256" key="2">
    <source>
        <dbReference type="ARBA" id="ARBA00004123"/>
    </source>
</evidence>
<evidence type="ECO:0000256" key="11">
    <source>
        <dbReference type="ARBA" id="ARBA00023242"/>
    </source>
</evidence>
<keyword evidence="9" id="KW-0067">ATP-binding</keyword>
<name>A0A9P9DSV1_9PLEO</name>
<keyword evidence="11" id="KW-0539">Nucleus</keyword>
<evidence type="ECO:0000256" key="9">
    <source>
        <dbReference type="ARBA" id="ARBA00022840"/>
    </source>
</evidence>
<keyword evidence="10" id="KW-0234">DNA repair</keyword>
<comment type="function">
    <text evidence="1 13">ATP-dependent DNA helicase involved in DNA damage repair by homologous recombination and in genome maintenance. Capable of unwinding D-loops. Plays a role in limiting crossover recombinants during mitotic DNA double-strand break (DSB) repair. Component of a FANCM-MHF complex which promotes gene conversion at blocked replication forks, probably by reversal of the stalled fork.</text>
</comment>
<feature type="compositionally biased region" description="Low complexity" evidence="14">
    <location>
        <begin position="1172"/>
        <end position="1185"/>
    </location>
</feature>
<dbReference type="OrthoDB" id="164902at2759"/>
<dbReference type="PANTHER" id="PTHR14025:SF20">
    <property type="entry name" value="FANCONI ANEMIA GROUP M PROTEIN"/>
    <property type="match status" value="1"/>
</dbReference>
<dbReference type="EC" id="3.6.4.12" evidence="13"/>
<comment type="subcellular location">
    <subcellularLocation>
        <location evidence="2 13">Nucleus</location>
    </subcellularLocation>
</comment>
<accession>A0A9P9DSV1</accession>
<evidence type="ECO:0000256" key="8">
    <source>
        <dbReference type="ARBA" id="ARBA00022806"/>
    </source>
</evidence>
<evidence type="ECO:0000256" key="10">
    <source>
        <dbReference type="ARBA" id="ARBA00023204"/>
    </source>
</evidence>
<evidence type="ECO:0000259" key="16">
    <source>
        <dbReference type="PROSITE" id="PS51194"/>
    </source>
</evidence>
<dbReference type="GO" id="GO:0045003">
    <property type="term" value="P:double-strand break repair via synthesis-dependent strand annealing"/>
    <property type="evidence" value="ECO:0007669"/>
    <property type="project" value="TreeGrafter"/>
</dbReference>
<keyword evidence="5" id="KW-0547">Nucleotide-binding</keyword>
<feature type="compositionally biased region" description="Acidic residues" evidence="14">
    <location>
        <begin position="1360"/>
        <end position="1369"/>
    </location>
</feature>
<dbReference type="GO" id="GO:0000400">
    <property type="term" value="F:four-way junction DNA binding"/>
    <property type="evidence" value="ECO:0007669"/>
    <property type="project" value="TreeGrafter"/>
</dbReference>
<feature type="region of interest" description="Disordered" evidence="14">
    <location>
        <begin position="926"/>
        <end position="948"/>
    </location>
</feature>
<evidence type="ECO:0000256" key="5">
    <source>
        <dbReference type="ARBA" id="ARBA00022741"/>
    </source>
</evidence>
<evidence type="ECO:0000256" key="14">
    <source>
        <dbReference type="SAM" id="MobiDB-lite"/>
    </source>
</evidence>
<dbReference type="CDD" id="cd12091">
    <property type="entry name" value="FANCM_ID"/>
    <property type="match status" value="1"/>
</dbReference>
<organism evidence="17 18">
    <name type="scientific">Dendryphion nanum</name>
    <dbReference type="NCBI Taxonomy" id="256645"/>
    <lineage>
        <taxon>Eukaryota</taxon>
        <taxon>Fungi</taxon>
        <taxon>Dikarya</taxon>
        <taxon>Ascomycota</taxon>
        <taxon>Pezizomycotina</taxon>
        <taxon>Dothideomycetes</taxon>
        <taxon>Pleosporomycetidae</taxon>
        <taxon>Pleosporales</taxon>
        <taxon>Torulaceae</taxon>
        <taxon>Dendryphion</taxon>
    </lineage>
</organism>
<dbReference type="InterPro" id="IPR027417">
    <property type="entry name" value="P-loop_NTPase"/>
</dbReference>
<reference evidence="17" key="1">
    <citation type="journal article" date="2021" name="Nat. Commun.">
        <title>Genetic determinants of endophytism in the Arabidopsis root mycobiome.</title>
        <authorList>
            <person name="Mesny F."/>
            <person name="Miyauchi S."/>
            <person name="Thiergart T."/>
            <person name="Pickel B."/>
            <person name="Atanasova L."/>
            <person name="Karlsson M."/>
            <person name="Huettel B."/>
            <person name="Barry K.W."/>
            <person name="Haridas S."/>
            <person name="Chen C."/>
            <person name="Bauer D."/>
            <person name="Andreopoulos W."/>
            <person name="Pangilinan J."/>
            <person name="LaButti K."/>
            <person name="Riley R."/>
            <person name="Lipzen A."/>
            <person name="Clum A."/>
            <person name="Drula E."/>
            <person name="Henrissat B."/>
            <person name="Kohler A."/>
            <person name="Grigoriev I.V."/>
            <person name="Martin F.M."/>
            <person name="Hacquard S."/>
        </authorList>
    </citation>
    <scope>NUCLEOTIDE SEQUENCE</scope>
    <source>
        <strain evidence="17">MPI-CAGE-CH-0243</strain>
    </source>
</reference>
<sequence length="1392" mass="155062">MPLRAILSRVFLLRHDNPATTATGTWDEGEKTMDSDEDYGDFDDTAFLDAATQHDERNSATFPALPRSPKRRKISHGDNRTSTTAPRPRQERIARRGPFIDSDSDESAFDSVPTTGTRSRSLAKQSPSSKTTSNDDSEDAFEPAPTSKPASSRRASLLKAPGKENAGQENEDSPWKKLMAKKKKDRIHTPTADLDMTDMFFTQPPREHSPPWKPRGAIWQKPVEISIHRPDSMKTMALPGRRSIATRPVSRQSNPPLEEFGSPIEIDTLLEIEHVEPSAPLPTTHRTDDSFDAAQELADLPSDAFASSEEEDLVVVSERRTRIVAPQTGLRQTTLFGRPTVDGAIPQSQVNKRYNFVSTQQAEPPTHHKLDREALKKWVYPINLGEPRDYQFNIVARGLFHNLLVALPTGLGKTFIAATIMLNWYRWTTEAQIVFVAPTKPLVEQQVGACFGIAGIPHSDTTMLTGATKPAIRAEQWACKRVFFMTPQTLMMDFQGGYADPKKIVLLVIDEAHKATGEYAYTNIVRFMRRFNTSFRVLALTATPGADVQSVQKVISNLDISRIEIRTETSWDIRQFIHSRKVEKKVFGNSDEMELCMELYSKALEPCVKKLSGLNAFWSKDPLVVTPFGCTKARQEWMAQRGRTASMGEKSMVNAIFTVLATISQAMELLKFHGIRPFYVKLKEFRDDAEGSKSKYKNEIVKSKSFTELMSKLEFWNSMPDFVGHPKLEYLIEVILNHFANAADGAQQSETRIMVFAHFRDSAEDIVRVLKKHEPMIRPRVFVGQSSSKNSEGMLQKEQLDVVAQFKKGTFNTLVATSIGEEGLDIGEVDLIVCYDSKASPIRMLQRMGRTGRKRQGKIILLQMKGKEENDAQKAKDSYEKMQEIIAEGKEFEFHHDMSKRIVPADIQPAVEKKVIEIPLENSQPDFLPVPRKKGRAPKKPPKKFHMPDGVLTGFVTAGRMDQEILPKLRGKKKVFPSEELYPDPPQESVILNEGQVAELEKEFQTILDDGDDQPIIGALDLSKFPERQRVLSRAVHLVRPGRVTRNFVETFRRMHAVDDRRVAEIRTNYHLLSFDSEPDLDFVVSDGSGAEAAGVSVSAERAANDEAIWASDDPASQQAPVVKAKLGRKPKAKPAATKTTGPKAKASAKNPALTKDKPPTTKAAIPTKNSAGTKATTPKAAAPRGRPRKNPATVTPARQHHEDTPIRTPRFRASGSADEGASSSPPPTDPHMRLASQAIDLGSVDTDGEDEPQDTQAYRLDSDLVDFIAEDDEDVEVPDSSLPSLDLKGLGRGTQAVVRSAQPKKRQPMQKLFTSDVTIDDAAVSSDSDDEVPLVRSKVSRKAQKRTVAYISDSGSEVDSLDDDDDEPVIQPRNRARRVVQDDSDDDNDDE</sequence>
<feature type="domain" description="Helicase C-terminal" evidence="16">
    <location>
        <begin position="727"/>
        <end position="898"/>
    </location>
</feature>
<evidence type="ECO:0000256" key="4">
    <source>
        <dbReference type="ARBA" id="ARBA00011390"/>
    </source>
</evidence>
<evidence type="ECO:0000313" key="18">
    <source>
        <dbReference type="Proteomes" id="UP000700596"/>
    </source>
</evidence>
<dbReference type="PROSITE" id="PS51192">
    <property type="entry name" value="HELICASE_ATP_BIND_1"/>
    <property type="match status" value="1"/>
</dbReference>
<dbReference type="InterPro" id="IPR001650">
    <property type="entry name" value="Helicase_C-like"/>
</dbReference>
<feature type="compositionally biased region" description="Polar residues" evidence="14">
    <location>
        <begin position="112"/>
        <end position="134"/>
    </location>
</feature>
<feature type="compositionally biased region" description="Low complexity" evidence="14">
    <location>
        <begin position="1316"/>
        <end position="1327"/>
    </location>
</feature>
<comment type="similarity">
    <text evidence="3 13">Belongs to the DEAD box helicase family. DEAH subfamily. FANCM sub-subfamily.</text>
</comment>
<dbReference type="PANTHER" id="PTHR14025">
    <property type="entry name" value="FANCONI ANEMIA GROUP M FANCM FAMILY MEMBER"/>
    <property type="match status" value="1"/>
</dbReference>
<keyword evidence="8" id="KW-0347">Helicase</keyword>
<evidence type="ECO:0000256" key="7">
    <source>
        <dbReference type="ARBA" id="ARBA00022801"/>
    </source>
</evidence>
<protein>
    <recommendedName>
        <fullName evidence="13">ATP-dependent DNA helicase</fullName>
        <ecNumber evidence="13">3.6.4.12</ecNumber>
    </recommendedName>
</protein>
<dbReference type="GO" id="GO:0005524">
    <property type="term" value="F:ATP binding"/>
    <property type="evidence" value="ECO:0007669"/>
    <property type="project" value="UniProtKB-UniRule"/>
</dbReference>
<dbReference type="GO" id="GO:0043138">
    <property type="term" value="F:3'-5' DNA helicase activity"/>
    <property type="evidence" value="ECO:0007669"/>
    <property type="project" value="InterPro"/>
</dbReference>
<dbReference type="FunFam" id="3.40.50.300:FF:000861">
    <property type="entry name" value="Fanconi anemia, complementation group M"/>
    <property type="match status" value="1"/>
</dbReference>
<evidence type="ECO:0000256" key="12">
    <source>
        <dbReference type="ARBA" id="ARBA00047995"/>
    </source>
</evidence>
<evidence type="ECO:0000256" key="3">
    <source>
        <dbReference type="ARBA" id="ARBA00009889"/>
    </source>
</evidence>
<comment type="caution">
    <text evidence="17">The sequence shown here is derived from an EMBL/GenBank/DDBJ whole genome shotgun (WGS) entry which is preliminary data.</text>
</comment>
<evidence type="ECO:0000259" key="15">
    <source>
        <dbReference type="PROSITE" id="PS51192"/>
    </source>
</evidence>
<evidence type="ECO:0000256" key="1">
    <source>
        <dbReference type="ARBA" id="ARBA00003813"/>
    </source>
</evidence>
<dbReference type="CDD" id="cd18033">
    <property type="entry name" value="DEXDc_FANCM"/>
    <property type="match status" value="1"/>
</dbReference>
<feature type="compositionally biased region" description="Acidic residues" evidence="14">
    <location>
        <begin position="1383"/>
        <end position="1392"/>
    </location>
</feature>
<keyword evidence="7" id="KW-0378">Hydrolase</keyword>
<dbReference type="InterPro" id="IPR039686">
    <property type="entry name" value="FANCM/Mph1-like_ID"/>
</dbReference>
<dbReference type="PROSITE" id="PS51194">
    <property type="entry name" value="HELICASE_CTER"/>
    <property type="match status" value="1"/>
</dbReference>
<dbReference type="InterPro" id="IPR006935">
    <property type="entry name" value="Helicase/UvrB_N"/>
</dbReference>
<dbReference type="SMART" id="SM00487">
    <property type="entry name" value="DEXDc"/>
    <property type="match status" value="1"/>
</dbReference>
<dbReference type="InterPro" id="IPR044749">
    <property type="entry name" value="FANCM_DEXDc"/>
</dbReference>
<comment type="catalytic activity">
    <reaction evidence="12 13">
        <text>ATP + H2O = ADP + phosphate + H(+)</text>
        <dbReference type="Rhea" id="RHEA:13065"/>
        <dbReference type="ChEBI" id="CHEBI:15377"/>
        <dbReference type="ChEBI" id="CHEBI:15378"/>
        <dbReference type="ChEBI" id="CHEBI:30616"/>
        <dbReference type="ChEBI" id="CHEBI:43474"/>
        <dbReference type="ChEBI" id="CHEBI:456216"/>
        <dbReference type="EC" id="3.6.4.12"/>
    </reaction>
</comment>
<feature type="region of interest" description="Disordered" evidence="14">
    <location>
        <begin position="19"/>
        <end position="190"/>
    </location>
</feature>
<keyword evidence="6" id="KW-0227">DNA damage</keyword>
<gene>
    <name evidence="17" type="ORF">B0J11DRAFT_530317</name>
</gene>
<evidence type="ECO:0000256" key="13">
    <source>
        <dbReference type="RuleBase" id="RU367027"/>
    </source>
</evidence>
<dbReference type="SUPFAM" id="SSF52540">
    <property type="entry name" value="P-loop containing nucleoside triphosphate hydrolases"/>
    <property type="match status" value="1"/>
</dbReference>
<dbReference type="EMBL" id="JAGMWT010000008">
    <property type="protein sequence ID" value="KAH7123956.1"/>
    <property type="molecule type" value="Genomic_DNA"/>
</dbReference>
<dbReference type="Gene3D" id="1.20.1320.20">
    <property type="entry name" value="hef helicase domain"/>
    <property type="match status" value="1"/>
</dbReference>
<keyword evidence="18" id="KW-1185">Reference proteome</keyword>
<comment type="subunit">
    <text evidence="4 13">Interacts with the MHF histone-fold complex to form the FANCM-MHF complex.</text>
</comment>
<feature type="region of interest" description="Disordered" evidence="14">
    <location>
        <begin position="1109"/>
        <end position="1257"/>
    </location>
</feature>
<dbReference type="GO" id="GO:0036297">
    <property type="term" value="P:interstrand cross-link repair"/>
    <property type="evidence" value="ECO:0007669"/>
    <property type="project" value="TreeGrafter"/>
</dbReference>
<evidence type="ECO:0000256" key="6">
    <source>
        <dbReference type="ARBA" id="ARBA00022763"/>
    </source>
</evidence>
<dbReference type="Pfam" id="PF00271">
    <property type="entry name" value="Helicase_C"/>
    <property type="match status" value="1"/>
</dbReference>
<feature type="compositionally biased region" description="Low complexity" evidence="14">
    <location>
        <begin position="1134"/>
        <end position="1150"/>
    </location>
</feature>
<feature type="compositionally biased region" description="Low complexity" evidence="14">
    <location>
        <begin position="1214"/>
        <end position="1224"/>
    </location>
</feature>
<dbReference type="GO" id="GO:0009378">
    <property type="term" value="F:four-way junction helicase activity"/>
    <property type="evidence" value="ECO:0007669"/>
    <property type="project" value="TreeGrafter"/>
</dbReference>
<dbReference type="Pfam" id="PF04851">
    <property type="entry name" value="ResIII"/>
    <property type="match status" value="1"/>
</dbReference>
<feature type="compositionally biased region" description="Basic residues" evidence="14">
    <location>
        <begin position="931"/>
        <end position="945"/>
    </location>
</feature>
<dbReference type="SMART" id="SM00490">
    <property type="entry name" value="HELICc"/>
    <property type="match status" value="1"/>
</dbReference>
<feature type="compositionally biased region" description="Acidic residues" evidence="14">
    <location>
        <begin position="35"/>
        <end position="46"/>
    </location>
</feature>
<dbReference type="Gene3D" id="3.40.50.300">
    <property type="entry name" value="P-loop containing nucleotide triphosphate hydrolases"/>
    <property type="match status" value="2"/>
</dbReference>
<feature type="region of interest" description="Disordered" evidence="14">
    <location>
        <begin position="1273"/>
        <end position="1392"/>
    </location>
</feature>
<dbReference type="InterPro" id="IPR014001">
    <property type="entry name" value="Helicase_ATP-bd"/>
</dbReference>
<proteinExistence type="inferred from homology"/>
<dbReference type="GO" id="GO:0016787">
    <property type="term" value="F:hydrolase activity"/>
    <property type="evidence" value="ECO:0007669"/>
    <property type="project" value="UniProtKB-KW"/>
</dbReference>
<dbReference type="GO" id="GO:0005634">
    <property type="term" value="C:nucleus"/>
    <property type="evidence" value="ECO:0007669"/>
    <property type="project" value="UniProtKB-SubCell"/>
</dbReference>
<dbReference type="CDD" id="cd18801">
    <property type="entry name" value="SF2_C_FANCM_Hef"/>
    <property type="match status" value="1"/>
</dbReference>
<dbReference type="Proteomes" id="UP000700596">
    <property type="component" value="Unassembled WGS sequence"/>
</dbReference>